<dbReference type="AlphaFoldDB" id="A0A5C7F2J0"/>
<dbReference type="RefSeq" id="WP_147798302.1">
    <property type="nucleotide sequence ID" value="NZ_VPFL01000001.1"/>
</dbReference>
<gene>
    <name evidence="2" type="ORF">FR698_01010</name>
</gene>
<keyword evidence="3" id="KW-1185">Reference proteome</keyword>
<organism evidence="2 3">
    <name type="scientific">Pelomicrobium methylotrophicum</name>
    <dbReference type="NCBI Taxonomy" id="2602750"/>
    <lineage>
        <taxon>Bacteria</taxon>
        <taxon>Pseudomonadati</taxon>
        <taxon>Pseudomonadota</taxon>
        <taxon>Hydrogenophilia</taxon>
        <taxon>Hydrogenophilia incertae sedis</taxon>
        <taxon>Pelomicrobium</taxon>
    </lineage>
</organism>
<dbReference type="EMBL" id="VPFL01000001">
    <property type="protein sequence ID" value="TXF13717.1"/>
    <property type="molecule type" value="Genomic_DNA"/>
</dbReference>
<proteinExistence type="predicted"/>
<evidence type="ECO:0000256" key="1">
    <source>
        <dbReference type="SAM" id="MobiDB-lite"/>
    </source>
</evidence>
<protein>
    <submittedName>
        <fullName evidence="2">Uncharacterized protein</fullName>
    </submittedName>
</protein>
<feature type="region of interest" description="Disordered" evidence="1">
    <location>
        <begin position="46"/>
        <end position="81"/>
    </location>
</feature>
<dbReference type="Proteomes" id="UP000321201">
    <property type="component" value="Unassembled WGS sequence"/>
</dbReference>
<dbReference type="InParanoid" id="A0A5C7F2J0"/>
<evidence type="ECO:0000313" key="2">
    <source>
        <dbReference type="EMBL" id="TXF13717.1"/>
    </source>
</evidence>
<reference evidence="2 3" key="1">
    <citation type="submission" date="2019-08" db="EMBL/GenBank/DDBJ databases">
        <title>Pelomicrobium methylotrophicum gen. nov., sp. nov. a moderately thermophilic, facultatively anaerobic, lithoautotrophic and methylotrophic bacterium isolated from a terrestrial mud volcano.</title>
        <authorList>
            <person name="Slobodkina G.B."/>
            <person name="Merkel A.Y."/>
            <person name="Slobodkin A.I."/>
        </authorList>
    </citation>
    <scope>NUCLEOTIDE SEQUENCE [LARGE SCALE GENOMIC DNA]</scope>
    <source>
        <strain evidence="2 3">SM250</strain>
    </source>
</reference>
<name>A0A5C7F2J0_9PROT</name>
<sequence>MENSKTQIEAGEELLKIAEANKDKMNLHPDSELARKIRAMRAQGNVAEAGRAAEVKENEDVSALRSDRGQPGQERGAREGG</sequence>
<evidence type="ECO:0000313" key="3">
    <source>
        <dbReference type="Proteomes" id="UP000321201"/>
    </source>
</evidence>
<comment type="caution">
    <text evidence="2">The sequence shown here is derived from an EMBL/GenBank/DDBJ whole genome shotgun (WGS) entry which is preliminary data.</text>
</comment>
<accession>A0A5C7F2J0</accession>